<evidence type="ECO:0000256" key="1">
    <source>
        <dbReference type="ARBA" id="ARBA00004370"/>
    </source>
</evidence>
<evidence type="ECO:0000256" key="2">
    <source>
        <dbReference type="ARBA" id="ARBA00022729"/>
    </source>
</evidence>
<dbReference type="RefSeq" id="WP_265561210.1">
    <property type="nucleotide sequence ID" value="NZ_CP092471.1"/>
</dbReference>
<evidence type="ECO:0000256" key="3">
    <source>
        <dbReference type="ARBA" id="ARBA00023136"/>
    </source>
</evidence>
<comment type="similarity">
    <text evidence="4">Belongs to the Omp25/RopB family.</text>
</comment>
<feature type="domain" description="Outer membrane protein beta-barrel" evidence="6">
    <location>
        <begin position="9"/>
        <end position="243"/>
    </location>
</feature>
<keyword evidence="8" id="KW-1185">Reference proteome</keyword>
<dbReference type="PANTHER" id="PTHR34001:SF3">
    <property type="entry name" value="BLL7405 PROTEIN"/>
    <property type="match status" value="1"/>
</dbReference>
<comment type="subcellular location">
    <subcellularLocation>
        <location evidence="1">Membrane</location>
    </subcellularLocation>
</comment>
<keyword evidence="3" id="KW-0472">Membrane</keyword>
<gene>
    <name evidence="7" type="ORF">L1F33_07005</name>
</gene>
<dbReference type="Gene3D" id="2.40.160.20">
    <property type="match status" value="1"/>
</dbReference>
<feature type="signal peptide" evidence="5">
    <location>
        <begin position="1"/>
        <end position="22"/>
    </location>
</feature>
<proteinExistence type="inferred from homology"/>
<name>A0ABY5T1M7_9SPHN</name>
<organism evidence="7 8">
    <name type="scientific">Qipengyuania spongiae</name>
    <dbReference type="NCBI Taxonomy" id="2909673"/>
    <lineage>
        <taxon>Bacteria</taxon>
        <taxon>Pseudomonadati</taxon>
        <taxon>Pseudomonadota</taxon>
        <taxon>Alphaproteobacteria</taxon>
        <taxon>Sphingomonadales</taxon>
        <taxon>Erythrobacteraceae</taxon>
        <taxon>Qipengyuania</taxon>
    </lineage>
</organism>
<dbReference type="InterPro" id="IPR011250">
    <property type="entry name" value="OMP/PagP_B-barrel"/>
</dbReference>
<dbReference type="SUPFAM" id="SSF56925">
    <property type="entry name" value="OMPA-like"/>
    <property type="match status" value="1"/>
</dbReference>
<dbReference type="PANTHER" id="PTHR34001">
    <property type="entry name" value="BLL7405 PROTEIN"/>
    <property type="match status" value="1"/>
</dbReference>
<dbReference type="EMBL" id="CP092471">
    <property type="protein sequence ID" value="UVI40678.1"/>
    <property type="molecule type" value="Genomic_DNA"/>
</dbReference>
<keyword evidence="2 5" id="KW-0732">Signal</keyword>
<dbReference type="Proteomes" id="UP001065265">
    <property type="component" value="Chromosome"/>
</dbReference>
<protein>
    <submittedName>
        <fullName evidence="7">Outer membrane beta-barrel protein</fullName>
    </submittedName>
</protein>
<evidence type="ECO:0000256" key="4">
    <source>
        <dbReference type="ARBA" id="ARBA00038306"/>
    </source>
</evidence>
<reference evidence="7" key="1">
    <citation type="submission" date="2022-02" db="EMBL/GenBank/DDBJ databases">
        <title>Qipengyuania spongiae sp. nov., isolated from marine sponge.</title>
        <authorList>
            <person name="Li Z."/>
            <person name="Zhang M."/>
        </authorList>
    </citation>
    <scope>NUCLEOTIDE SEQUENCE</scope>
    <source>
        <strain evidence="7">PHS-Z21</strain>
    </source>
</reference>
<evidence type="ECO:0000313" key="7">
    <source>
        <dbReference type="EMBL" id="UVI40678.1"/>
    </source>
</evidence>
<sequence length="282" mass="29559">MRKLTIAAAIAAGSALSAPAMAQTTTPSDHFNGPYIQGSISLDQNGSRAGDRLVFDGNGDGAFGDVVRTTTGADAFSPGFCNGNAIGPRAAQGCRDDNNDFGYGVRLGYDSRIGGGDFVVGALVEGWKSESIDYTTGFSTTPASYTIARQLDHAVSARGRLGYSPGDGRGLFYVTGGASYGDIDQQFFTSNGANAFTPTDDEWEFGWQAGGGAELIVLDNVSLGIEYLYSRYDDDSYSVNVSQGTAPATNPFLIGGAGTTDLRNSNSSFDLHSFRATVGFHF</sequence>
<dbReference type="Pfam" id="PF13505">
    <property type="entry name" value="OMP_b-brl"/>
    <property type="match status" value="1"/>
</dbReference>
<dbReference type="InterPro" id="IPR051692">
    <property type="entry name" value="OMP-like"/>
</dbReference>
<dbReference type="InterPro" id="IPR027385">
    <property type="entry name" value="Beta-barrel_OMP"/>
</dbReference>
<evidence type="ECO:0000259" key="6">
    <source>
        <dbReference type="Pfam" id="PF13505"/>
    </source>
</evidence>
<evidence type="ECO:0000256" key="5">
    <source>
        <dbReference type="SAM" id="SignalP"/>
    </source>
</evidence>
<evidence type="ECO:0000313" key="8">
    <source>
        <dbReference type="Proteomes" id="UP001065265"/>
    </source>
</evidence>
<feature type="chain" id="PRO_5045622177" evidence="5">
    <location>
        <begin position="23"/>
        <end position="282"/>
    </location>
</feature>
<accession>A0ABY5T1M7</accession>